<proteinExistence type="predicted"/>
<keyword evidence="3" id="KW-1185">Reference proteome</keyword>
<feature type="domain" description="Domain of unknown function DB" evidence="2">
    <location>
        <begin position="77"/>
        <end position="181"/>
    </location>
</feature>
<dbReference type="Pfam" id="PF01682">
    <property type="entry name" value="DB"/>
    <property type="match status" value="1"/>
</dbReference>
<dbReference type="InterPro" id="IPR002602">
    <property type="entry name" value="DB"/>
</dbReference>
<evidence type="ECO:0000313" key="4">
    <source>
        <dbReference type="WBParaSite" id="Pan_g12512.t1"/>
    </source>
</evidence>
<reference evidence="3" key="1">
    <citation type="journal article" date="2013" name="Genetics">
        <title>The draft genome and transcriptome of Panagrellus redivivus are shaped by the harsh demands of a free-living lifestyle.</title>
        <authorList>
            <person name="Srinivasan J."/>
            <person name="Dillman A.R."/>
            <person name="Macchietto M.G."/>
            <person name="Heikkinen L."/>
            <person name="Lakso M."/>
            <person name="Fracchia K.M."/>
            <person name="Antoshechkin I."/>
            <person name="Mortazavi A."/>
            <person name="Wong G."/>
            <person name="Sternberg P.W."/>
        </authorList>
    </citation>
    <scope>NUCLEOTIDE SEQUENCE [LARGE SCALE GENOMIC DNA]</scope>
    <source>
        <strain evidence="3">MT8872</strain>
    </source>
</reference>
<feature type="chain" id="PRO_5028977785" evidence="1">
    <location>
        <begin position="18"/>
        <end position="186"/>
    </location>
</feature>
<feature type="signal peptide" evidence="1">
    <location>
        <begin position="1"/>
        <end position="17"/>
    </location>
</feature>
<accession>A0A7E4UTC4</accession>
<dbReference type="AlphaFoldDB" id="A0A7E4UTC4"/>
<evidence type="ECO:0000256" key="1">
    <source>
        <dbReference type="SAM" id="SignalP"/>
    </source>
</evidence>
<keyword evidence="1" id="KW-0732">Signal</keyword>
<dbReference type="Proteomes" id="UP000492821">
    <property type="component" value="Unassembled WGS sequence"/>
</dbReference>
<protein>
    <submittedName>
        <fullName evidence="4">DB domain-containing protein</fullName>
    </submittedName>
</protein>
<reference evidence="4" key="2">
    <citation type="submission" date="2020-10" db="UniProtKB">
        <authorList>
            <consortium name="WormBaseParasite"/>
        </authorList>
    </citation>
    <scope>IDENTIFICATION</scope>
</reference>
<organism evidence="3 4">
    <name type="scientific">Panagrellus redivivus</name>
    <name type="common">Microworm</name>
    <dbReference type="NCBI Taxonomy" id="6233"/>
    <lineage>
        <taxon>Eukaryota</taxon>
        <taxon>Metazoa</taxon>
        <taxon>Ecdysozoa</taxon>
        <taxon>Nematoda</taxon>
        <taxon>Chromadorea</taxon>
        <taxon>Rhabditida</taxon>
        <taxon>Tylenchina</taxon>
        <taxon>Panagrolaimomorpha</taxon>
        <taxon>Panagrolaimoidea</taxon>
        <taxon>Panagrolaimidae</taxon>
        <taxon>Panagrellus</taxon>
    </lineage>
</organism>
<name>A0A7E4UTC4_PANRE</name>
<dbReference type="WBParaSite" id="Pan_g12512.t1">
    <property type="protein sequence ID" value="Pan_g12512.t1"/>
    <property type="gene ID" value="Pan_g12512"/>
</dbReference>
<sequence length="186" mass="22058">MLQSLLLTTLLLLQTHARRGLYETDYPILGMSDKNLKNSLASELFDTEEYVSNHMQNVHTAEHEQNVARANRRFAQCCTEISMPKECAERMCKYGQNPDFVRSAFFVFCDVDNIETITKLFRCVNHELDLYECCVRWTISHNMRMPKHCCRLYLSYPPQRIYFGHTLVRECYDIFEPMMVCPIHYY</sequence>
<evidence type="ECO:0000259" key="2">
    <source>
        <dbReference type="Pfam" id="PF01682"/>
    </source>
</evidence>
<evidence type="ECO:0000313" key="3">
    <source>
        <dbReference type="Proteomes" id="UP000492821"/>
    </source>
</evidence>